<dbReference type="Pfam" id="PF01370">
    <property type="entry name" value="Epimerase"/>
    <property type="match status" value="1"/>
</dbReference>
<evidence type="ECO:0000313" key="4">
    <source>
        <dbReference type="EMBL" id="RRG24731.1"/>
    </source>
</evidence>
<dbReference type="Proteomes" id="UP000285794">
    <property type="component" value="Unassembled WGS sequence"/>
</dbReference>
<dbReference type="SUPFAM" id="SSF51735">
    <property type="entry name" value="NAD(P)-binding Rossmann-fold domains"/>
    <property type="match status" value="1"/>
</dbReference>
<comment type="similarity">
    <text evidence="1">Belongs to the NAD(P)-dependent epimerase/dehydratase family. SDR39U1 subfamily.</text>
</comment>
<organism evidence="4 5">
    <name type="scientific">Ancylomarina euxinus</name>
    <dbReference type="NCBI Taxonomy" id="2283627"/>
    <lineage>
        <taxon>Bacteria</taxon>
        <taxon>Pseudomonadati</taxon>
        <taxon>Bacteroidota</taxon>
        <taxon>Bacteroidia</taxon>
        <taxon>Marinilabiliales</taxon>
        <taxon>Marinifilaceae</taxon>
        <taxon>Ancylomarina</taxon>
    </lineage>
</organism>
<protein>
    <submittedName>
        <fullName evidence="4">TIGR01777 family protein</fullName>
    </submittedName>
</protein>
<keyword evidence="5" id="KW-1185">Reference proteome</keyword>
<comment type="caution">
    <text evidence="4">The sequence shown here is derived from an EMBL/GenBank/DDBJ whole genome shotgun (WGS) entry which is preliminary data.</text>
</comment>
<dbReference type="Pfam" id="PF08338">
    <property type="entry name" value="DUF1731"/>
    <property type="match status" value="1"/>
</dbReference>
<feature type="domain" description="NAD-dependent epimerase/dehydratase" evidence="2">
    <location>
        <begin position="4"/>
        <end position="219"/>
    </location>
</feature>
<dbReference type="InterPro" id="IPR001509">
    <property type="entry name" value="Epimerase_deHydtase"/>
</dbReference>
<feature type="domain" description="DUF1731" evidence="3">
    <location>
        <begin position="254"/>
        <end position="300"/>
    </location>
</feature>
<dbReference type="NCBIfam" id="TIGR01777">
    <property type="entry name" value="yfcH"/>
    <property type="match status" value="1"/>
</dbReference>
<gene>
    <name evidence="4" type="ORF">DWB61_01565</name>
</gene>
<reference evidence="4 5" key="1">
    <citation type="submission" date="2018-07" db="EMBL/GenBank/DDBJ databases">
        <title>Draft genome sequence of Ancylomarina sp. M1P.</title>
        <authorList>
            <person name="Yadav S."/>
            <person name="Villanueva L."/>
            <person name="Damste J.S.S."/>
        </authorList>
    </citation>
    <scope>NUCLEOTIDE SEQUENCE [LARGE SCALE GENOMIC DNA]</scope>
    <source>
        <strain evidence="4 5">M1P</strain>
    </source>
</reference>
<dbReference type="InterPro" id="IPR013549">
    <property type="entry name" value="DUF1731"/>
</dbReference>
<evidence type="ECO:0000259" key="2">
    <source>
        <dbReference type="Pfam" id="PF01370"/>
    </source>
</evidence>
<dbReference type="Gene3D" id="3.40.50.720">
    <property type="entry name" value="NAD(P)-binding Rossmann-like Domain"/>
    <property type="match status" value="1"/>
</dbReference>
<sequence length="302" mass="33539">MAQVLISGGSGVVGKVLCEKLRMKGYHVAILSRSINKSKKLKTYLWDPTNNQIDPEAISSSDYIIHLAGANIAEKRWTVSRKKLILDSRVQSANLIFNEVKKQKKELKAFISASAIGYYGSITSDTIFTEDNHAANDFLGQTCLVWEQAARQFETLGIRTSILRTGLVLNKEKGGALSKMLIPVKMGFASSMGNGKQYLPWIHIDDLCELYIRAIENISIEGAFNAVAPDFQTNKSFTQTLAKTLNKPFFFPNIPAFLLKLVLGEMSVILIKGSRVSANKLIKNGFIFKFSKLNSALRNLLN</sequence>
<evidence type="ECO:0000259" key="3">
    <source>
        <dbReference type="Pfam" id="PF08338"/>
    </source>
</evidence>
<evidence type="ECO:0000313" key="5">
    <source>
        <dbReference type="Proteomes" id="UP000285794"/>
    </source>
</evidence>
<dbReference type="OrthoDB" id="329806at2"/>
<dbReference type="EMBL" id="QQWG01000001">
    <property type="protein sequence ID" value="RRG24731.1"/>
    <property type="molecule type" value="Genomic_DNA"/>
</dbReference>
<name>A0A425Y884_9BACT</name>
<dbReference type="RefSeq" id="WP_125029139.1">
    <property type="nucleotide sequence ID" value="NZ_JAPXVP010000001.1"/>
</dbReference>
<dbReference type="PANTHER" id="PTHR11092">
    <property type="entry name" value="SUGAR NUCLEOTIDE EPIMERASE RELATED"/>
    <property type="match status" value="1"/>
</dbReference>
<dbReference type="PANTHER" id="PTHR11092:SF0">
    <property type="entry name" value="EPIMERASE FAMILY PROTEIN SDR39U1"/>
    <property type="match status" value="1"/>
</dbReference>
<dbReference type="AlphaFoldDB" id="A0A425Y884"/>
<proteinExistence type="inferred from homology"/>
<accession>A0A425Y884</accession>
<dbReference type="InterPro" id="IPR010099">
    <property type="entry name" value="SDR39U1"/>
</dbReference>
<evidence type="ECO:0000256" key="1">
    <source>
        <dbReference type="ARBA" id="ARBA00009353"/>
    </source>
</evidence>
<dbReference type="InterPro" id="IPR036291">
    <property type="entry name" value="NAD(P)-bd_dom_sf"/>
</dbReference>